<dbReference type="EMBL" id="KN881696">
    <property type="protein sequence ID" value="KIY49920.1"/>
    <property type="molecule type" value="Genomic_DNA"/>
</dbReference>
<keyword evidence="2" id="KW-1185">Reference proteome</keyword>
<name>A0A0D7AHX1_9AGAR</name>
<dbReference type="Proteomes" id="UP000054144">
    <property type="component" value="Unassembled WGS sequence"/>
</dbReference>
<feature type="non-terminal residue" evidence="1">
    <location>
        <position position="52"/>
    </location>
</feature>
<organism evidence="1 2">
    <name type="scientific">Fistulina hepatica ATCC 64428</name>
    <dbReference type="NCBI Taxonomy" id="1128425"/>
    <lineage>
        <taxon>Eukaryota</taxon>
        <taxon>Fungi</taxon>
        <taxon>Dikarya</taxon>
        <taxon>Basidiomycota</taxon>
        <taxon>Agaricomycotina</taxon>
        <taxon>Agaricomycetes</taxon>
        <taxon>Agaricomycetidae</taxon>
        <taxon>Agaricales</taxon>
        <taxon>Fistulinaceae</taxon>
        <taxon>Fistulina</taxon>
    </lineage>
</organism>
<dbReference type="AlphaFoldDB" id="A0A0D7AHX1"/>
<proteinExistence type="predicted"/>
<dbReference type="Pfam" id="PF08513">
    <property type="entry name" value="LisH"/>
    <property type="match status" value="1"/>
</dbReference>
<evidence type="ECO:0000313" key="1">
    <source>
        <dbReference type="EMBL" id="KIY49920.1"/>
    </source>
</evidence>
<dbReference type="OrthoDB" id="5600002at2759"/>
<reference evidence="1 2" key="1">
    <citation type="journal article" date="2015" name="Fungal Genet. Biol.">
        <title>Evolution of novel wood decay mechanisms in Agaricales revealed by the genome sequences of Fistulina hepatica and Cylindrobasidium torrendii.</title>
        <authorList>
            <person name="Floudas D."/>
            <person name="Held B.W."/>
            <person name="Riley R."/>
            <person name="Nagy L.G."/>
            <person name="Koehler G."/>
            <person name="Ransdell A.S."/>
            <person name="Younus H."/>
            <person name="Chow J."/>
            <person name="Chiniquy J."/>
            <person name="Lipzen A."/>
            <person name="Tritt A."/>
            <person name="Sun H."/>
            <person name="Haridas S."/>
            <person name="LaButti K."/>
            <person name="Ohm R.A."/>
            <person name="Kues U."/>
            <person name="Blanchette R.A."/>
            <person name="Grigoriev I.V."/>
            <person name="Minto R.E."/>
            <person name="Hibbett D.S."/>
        </authorList>
    </citation>
    <scope>NUCLEOTIDE SEQUENCE [LARGE SCALE GENOMIC DNA]</scope>
    <source>
        <strain evidence="1 2">ATCC 64428</strain>
    </source>
</reference>
<protein>
    <submittedName>
        <fullName evidence="1">Uncharacterized protein</fullName>
    </submittedName>
</protein>
<dbReference type="InterPro" id="IPR006594">
    <property type="entry name" value="LisH"/>
</dbReference>
<gene>
    <name evidence="1" type="ORF">FISHEDRAFT_10555</name>
</gene>
<accession>A0A0D7AHX1</accession>
<feature type="non-terminal residue" evidence="1">
    <location>
        <position position="1"/>
    </location>
</feature>
<dbReference type="PROSITE" id="PS50896">
    <property type="entry name" value="LISH"/>
    <property type="match status" value="1"/>
</dbReference>
<sequence length="52" mass="6156">QLSWEGDKMFNIYIHDYFHKRGYRKTAAQLQVEAELPHEPTPPINARQGLLF</sequence>
<evidence type="ECO:0000313" key="2">
    <source>
        <dbReference type="Proteomes" id="UP000054144"/>
    </source>
</evidence>